<keyword evidence="3" id="KW-1185">Reference proteome</keyword>
<dbReference type="AlphaFoldDB" id="A0A843UC10"/>
<evidence type="ECO:0000256" key="1">
    <source>
        <dbReference type="SAM" id="Phobius"/>
    </source>
</evidence>
<organism evidence="2 3">
    <name type="scientific">Colocasia esculenta</name>
    <name type="common">Wild taro</name>
    <name type="synonym">Arum esculentum</name>
    <dbReference type="NCBI Taxonomy" id="4460"/>
    <lineage>
        <taxon>Eukaryota</taxon>
        <taxon>Viridiplantae</taxon>
        <taxon>Streptophyta</taxon>
        <taxon>Embryophyta</taxon>
        <taxon>Tracheophyta</taxon>
        <taxon>Spermatophyta</taxon>
        <taxon>Magnoliopsida</taxon>
        <taxon>Liliopsida</taxon>
        <taxon>Araceae</taxon>
        <taxon>Aroideae</taxon>
        <taxon>Colocasieae</taxon>
        <taxon>Colocasia</taxon>
    </lineage>
</organism>
<feature type="transmembrane region" description="Helical" evidence="1">
    <location>
        <begin position="41"/>
        <end position="59"/>
    </location>
</feature>
<keyword evidence="1" id="KW-1133">Transmembrane helix</keyword>
<keyword evidence="1" id="KW-0812">Transmembrane</keyword>
<evidence type="ECO:0000313" key="2">
    <source>
        <dbReference type="EMBL" id="MQL81118.1"/>
    </source>
</evidence>
<gene>
    <name evidence="2" type="ORF">Taro_013569</name>
</gene>
<reference evidence="2" key="1">
    <citation type="submission" date="2017-07" db="EMBL/GenBank/DDBJ databases">
        <title>Taro Niue Genome Assembly and Annotation.</title>
        <authorList>
            <person name="Atibalentja N."/>
            <person name="Keating K."/>
            <person name="Fields C.J."/>
        </authorList>
    </citation>
    <scope>NUCLEOTIDE SEQUENCE</scope>
    <source>
        <strain evidence="2">Niue_2</strain>
        <tissue evidence="2">Leaf</tissue>
    </source>
</reference>
<name>A0A843UC10_COLES</name>
<keyword evidence="1" id="KW-0472">Membrane</keyword>
<accession>A0A843UC10</accession>
<comment type="caution">
    <text evidence="2">The sequence shown here is derived from an EMBL/GenBank/DDBJ whole genome shotgun (WGS) entry which is preliminary data.</text>
</comment>
<protein>
    <submittedName>
        <fullName evidence="2">Uncharacterized protein</fullName>
    </submittedName>
</protein>
<evidence type="ECO:0000313" key="3">
    <source>
        <dbReference type="Proteomes" id="UP000652761"/>
    </source>
</evidence>
<dbReference type="EMBL" id="NMUH01000547">
    <property type="protein sequence ID" value="MQL81118.1"/>
    <property type="molecule type" value="Genomic_DNA"/>
</dbReference>
<sequence length="62" mass="6870">MPWSFWWRLLPGLSYIAFACYCALSEVGGVKRPVVHFRPPFFWVAQGGGAPLMCIGAVVRAV</sequence>
<dbReference type="Proteomes" id="UP000652761">
    <property type="component" value="Unassembled WGS sequence"/>
</dbReference>
<proteinExistence type="predicted"/>